<evidence type="ECO:0000313" key="6">
    <source>
        <dbReference type="Proteomes" id="UP000283509"/>
    </source>
</evidence>
<reference evidence="5 6" key="2">
    <citation type="submission" date="2019-01" db="EMBL/GenBank/DDBJ databases">
        <title>The decoding of complex shrimp genome reveals the adaptation for benthos swimmer, frequently molting mechanism and breeding impact on genome.</title>
        <authorList>
            <person name="Sun Y."/>
            <person name="Gao Y."/>
            <person name="Yu Y."/>
        </authorList>
    </citation>
    <scope>NUCLEOTIDE SEQUENCE [LARGE SCALE GENOMIC DNA]</scope>
    <source>
        <tissue evidence="5">Muscle</tissue>
    </source>
</reference>
<feature type="repeat" description="ANK" evidence="3">
    <location>
        <begin position="679"/>
        <end position="711"/>
    </location>
</feature>
<keyword evidence="2 3" id="KW-0040">ANK repeat</keyword>
<name>A0A423U0D5_PENVA</name>
<reference evidence="5 6" key="1">
    <citation type="submission" date="2018-04" db="EMBL/GenBank/DDBJ databases">
        <authorList>
            <person name="Zhang X."/>
            <person name="Yuan J."/>
            <person name="Li F."/>
            <person name="Xiang J."/>
        </authorList>
    </citation>
    <scope>NUCLEOTIDE SEQUENCE [LARGE SCALE GENOMIC DNA]</scope>
    <source>
        <tissue evidence="5">Muscle</tissue>
    </source>
</reference>
<dbReference type="SMART" id="SM00248">
    <property type="entry name" value="ANK"/>
    <property type="match status" value="10"/>
</dbReference>
<protein>
    <submittedName>
        <fullName evidence="5">Uncharacterized protein</fullName>
    </submittedName>
</protein>
<proteinExistence type="predicted"/>
<feature type="repeat" description="ANK" evidence="3">
    <location>
        <begin position="78"/>
        <end position="110"/>
    </location>
</feature>
<evidence type="ECO:0000256" key="1">
    <source>
        <dbReference type="ARBA" id="ARBA00022737"/>
    </source>
</evidence>
<feature type="repeat" description="ANK" evidence="3">
    <location>
        <begin position="178"/>
        <end position="210"/>
    </location>
</feature>
<keyword evidence="1" id="KW-0677">Repeat</keyword>
<organism evidence="5 6">
    <name type="scientific">Penaeus vannamei</name>
    <name type="common">Whiteleg shrimp</name>
    <name type="synonym">Litopenaeus vannamei</name>
    <dbReference type="NCBI Taxonomy" id="6689"/>
    <lineage>
        <taxon>Eukaryota</taxon>
        <taxon>Metazoa</taxon>
        <taxon>Ecdysozoa</taxon>
        <taxon>Arthropoda</taxon>
        <taxon>Crustacea</taxon>
        <taxon>Multicrustacea</taxon>
        <taxon>Malacostraca</taxon>
        <taxon>Eumalacostraca</taxon>
        <taxon>Eucarida</taxon>
        <taxon>Decapoda</taxon>
        <taxon>Dendrobranchiata</taxon>
        <taxon>Penaeoidea</taxon>
        <taxon>Penaeidae</taxon>
        <taxon>Penaeus</taxon>
    </lineage>
</organism>
<dbReference type="Proteomes" id="UP000283509">
    <property type="component" value="Unassembled WGS sequence"/>
</dbReference>
<feature type="coiled-coil region" evidence="4">
    <location>
        <begin position="579"/>
        <end position="606"/>
    </location>
</feature>
<evidence type="ECO:0000256" key="4">
    <source>
        <dbReference type="SAM" id="Coils"/>
    </source>
</evidence>
<dbReference type="PANTHER" id="PTHR24198:SF165">
    <property type="entry name" value="ANKYRIN REPEAT-CONTAINING PROTEIN-RELATED"/>
    <property type="match status" value="1"/>
</dbReference>
<comment type="caution">
    <text evidence="5">The sequence shown here is derived from an EMBL/GenBank/DDBJ whole genome shotgun (WGS) entry which is preliminary data.</text>
</comment>
<dbReference type="PANTHER" id="PTHR24198">
    <property type="entry name" value="ANKYRIN REPEAT AND PROTEIN KINASE DOMAIN-CONTAINING PROTEIN"/>
    <property type="match status" value="1"/>
</dbReference>
<dbReference type="InterPro" id="IPR036770">
    <property type="entry name" value="Ankyrin_rpt-contain_sf"/>
</dbReference>
<dbReference type="Gene3D" id="3.30.460.90">
    <property type="match status" value="1"/>
</dbReference>
<dbReference type="AlphaFoldDB" id="A0A423U0D5"/>
<dbReference type="EMBL" id="QCYY01000882">
    <property type="protein sequence ID" value="ROT82134.1"/>
    <property type="molecule type" value="Genomic_DNA"/>
</dbReference>
<evidence type="ECO:0000256" key="3">
    <source>
        <dbReference type="PROSITE-ProRule" id="PRU00023"/>
    </source>
</evidence>
<dbReference type="GO" id="GO:0005737">
    <property type="term" value="C:cytoplasm"/>
    <property type="evidence" value="ECO:0007669"/>
    <property type="project" value="TreeGrafter"/>
</dbReference>
<dbReference type="Pfam" id="PF00023">
    <property type="entry name" value="Ank"/>
    <property type="match status" value="1"/>
</dbReference>
<dbReference type="Gene3D" id="1.25.40.20">
    <property type="entry name" value="Ankyrin repeat-containing domain"/>
    <property type="match status" value="3"/>
</dbReference>
<dbReference type="PROSITE" id="PS50297">
    <property type="entry name" value="ANK_REP_REGION"/>
    <property type="match status" value="4"/>
</dbReference>
<dbReference type="InterPro" id="IPR002110">
    <property type="entry name" value="Ankyrin_rpt"/>
</dbReference>
<sequence length="1188" mass="132823">MGGSEHGQATKDLIGAVQRGDAAGVLAALESGGDVNAVVVCEDEVERTVLALAAFLGHAHLVPVLVEKGAKVDQRAGRTMTAIHHAAREGKAEALKALLKAGADLNAPEIRYFNSPLHFATMTSNFNCVKVLVEAGADLNCKDIYHYRPLHIASRTNYLPIIKYLLESRCDRGARTVQGWTALHVGGMSGSEEAVKLLIESGLDLEALDNDGRTAAVLTDECGQGHLYWYFAKTFGASTSLSPAVKARQSMERYDIEQLVLTWASQDIEANKHLLRMNTPSPFDGHYQDHSGRTALHVAAENGHRGNVVVLLEDCKIYPAVRTYAGQTPAELARAAGHEDLAKMITAKLERVEGREEAEDLYKTLLTVIADGDDVKTASSLLARGCPMKPCGLYSTHAIVLAATINRCRILTLLVAAGASLFATVQGLTLLQIVWFTADVTMFVKMIVTKSILHMLQEEHKRAENWPELQKGISSILDTLQGEQPWMACWPVHNPSGTQSILTRRLTEAIYAKCNLTVSFLLNAGAMPLLDEEFYGMSPFEVSLNEKLWGMAARLARISGGLYVADSQGKFYRDYLPWSQRMELEYDIFEKELRKILHEEEKAKDEEVRQELELSRHLQRKLYEAYQSDSLLDGSTRRLVNHIGCQALLAAARFNLVQLAFLLLTKGEMDVNGRLERMTDSTAVQQAAAFGNHNLVFLMHKMGADITLKDRYHHTALHLAPMFGHAITDEQLRSLANSEEPTCKSGTTPTQVRNNFEVYLRQYGVDTNDAEQFVNYEDFNNATKALEKHLGRLDLDELKKQSWIRCVNYKEGEAKEVCEAVMSEMKLLMEKVGQRNPALRGSLILLGSAADGTRLCAPDEFDFNLVIQPPVAIDLHIKHLGKNEASHKGHKSVLKVKPRHSKANLLKESNLKKCFYNAVVKSLEEHTCKDHRLSLTPPGVTRTQVGITLSLAWQGEQFPLLLIGVDFVPVLTVPWPQTVSEPPLTPPGIDNVFISSLGRGKWRFSFSAVEVETLKSLDDMEKLVYLTCKNLLANLKAEPWMPKKVKNRYTWWDSQLWKLSIPSGFAMKSCFLRIVEKKRENGIVWVEENLHHYMTQIFLLMVGEYIDPVTMRTLQVSRKIYPYYGGDFESPKLGEGVKEILSFIEERQRSRSRLPDSQENSQVQSLKGEDGVKEMISFLGDVQNIKNL</sequence>
<evidence type="ECO:0000256" key="2">
    <source>
        <dbReference type="ARBA" id="ARBA00023043"/>
    </source>
</evidence>
<dbReference type="STRING" id="6689.A0A423U0D5"/>
<keyword evidence="4" id="KW-0175">Coiled coil</keyword>
<dbReference type="Pfam" id="PF12796">
    <property type="entry name" value="Ank_2"/>
    <property type="match status" value="2"/>
</dbReference>
<feature type="repeat" description="ANK" evidence="3">
    <location>
        <begin position="112"/>
        <end position="144"/>
    </location>
</feature>
<evidence type="ECO:0000313" key="5">
    <source>
        <dbReference type="EMBL" id="ROT82134.1"/>
    </source>
</evidence>
<accession>A0A423U0D5</accession>
<keyword evidence="6" id="KW-1185">Reference proteome</keyword>
<dbReference type="SUPFAM" id="SSF48403">
    <property type="entry name" value="Ankyrin repeat"/>
    <property type="match status" value="2"/>
</dbReference>
<feature type="repeat" description="ANK" evidence="3">
    <location>
        <begin position="291"/>
        <end position="313"/>
    </location>
</feature>
<gene>
    <name evidence="5" type="ORF">C7M84_024721</name>
</gene>
<dbReference type="PROSITE" id="PS50088">
    <property type="entry name" value="ANK_REPEAT"/>
    <property type="match status" value="5"/>
</dbReference>
<dbReference type="OrthoDB" id="5948335at2759"/>